<dbReference type="Proteomes" id="UP001595821">
    <property type="component" value="Unassembled WGS sequence"/>
</dbReference>
<dbReference type="RefSeq" id="WP_246971066.1">
    <property type="nucleotide sequence ID" value="NZ_CP095397.1"/>
</dbReference>
<dbReference type="Gene3D" id="2.20.25.10">
    <property type="match status" value="1"/>
</dbReference>
<dbReference type="PROSITE" id="PS51133">
    <property type="entry name" value="ZF_TFIIS_2"/>
    <property type="match status" value="1"/>
</dbReference>
<evidence type="ECO:0000256" key="3">
    <source>
        <dbReference type="ARBA" id="ARBA00022833"/>
    </source>
</evidence>
<keyword evidence="1" id="KW-0479">Metal-binding</keyword>
<dbReference type="GO" id="GO:0008270">
    <property type="term" value="F:zinc ion binding"/>
    <property type="evidence" value="ECO:0007669"/>
    <property type="project" value="UniProtKB-KW"/>
</dbReference>
<protein>
    <submittedName>
        <fullName evidence="7">Transcription factor S</fullName>
    </submittedName>
</protein>
<evidence type="ECO:0000313" key="7">
    <source>
        <dbReference type="EMBL" id="MFC4247009.1"/>
    </source>
</evidence>
<accession>A0ABD5NY19</accession>
<evidence type="ECO:0000256" key="2">
    <source>
        <dbReference type="ARBA" id="ARBA00022771"/>
    </source>
</evidence>
<dbReference type="PANTHER" id="PTHR11239:SF12">
    <property type="entry name" value="DNA-DIRECTED RNA POLYMERASE III SUBUNIT RPC10"/>
    <property type="match status" value="1"/>
</dbReference>
<feature type="compositionally biased region" description="Acidic residues" evidence="5">
    <location>
        <begin position="22"/>
        <end position="39"/>
    </location>
</feature>
<keyword evidence="3" id="KW-0862">Zinc</keyword>
<comment type="caution">
    <text evidence="7">The sequence shown here is derived from an EMBL/GenBank/DDBJ whole genome shotgun (WGS) entry which is preliminary data.</text>
</comment>
<dbReference type="InterPro" id="IPR006288">
    <property type="entry name" value="TFS"/>
</dbReference>
<evidence type="ECO:0000256" key="5">
    <source>
        <dbReference type="SAM" id="MobiDB-lite"/>
    </source>
</evidence>
<evidence type="ECO:0000256" key="1">
    <source>
        <dbReference type="ARBA" id="ARBA00022723"/>
    </source>
</evidence>
<reference evidence="7 8" key="1">
    <citation type="journal article" date="2014" name="Int. J. Syst. Evol. Microbiol.">
        <title>Complete genome sequence of Corynebacterium casei LMG S-19264T (=DSM 44701T), isolated from a smear-ripened cheese.</title>
        <authorList>
            <consortium name="US DOE Joint Genome Institute (JGI-PGF)"/>
            <person name="Walter F."/>
            <person name="Albersmeier A."/>
            <person name="Kalinowski J."/>
            <person name="Ruckert C."/>
        </authorList>
    </citation>
    <scope>NUCLEOTIDE SEQUENCE [LARGE SCALE GENOMIC DNA]</scope>
    <source>
        <strain evidence="7 8">IBRC-M 10912</strain>
    </source>
</reference>
<organism evidence="7 8">
    <name type="scientific">Natribaculum luteum</name>
    <dbReference type="NCBI Taxonomy" id="1586232"/>
    <lineage>
        <taxon>Archaea</taxon>
        <taxon>Methanobacteriati</taxon>
        <taxon>Methanobacteriota</taxon>
        <taxon>Stenosarchaea group</taxon>
        <taxon>Halobacteria</taxon>
        <taxon>Halobacteriales</taxon>
        <taxon>Natrialbaceae</taxon>
        <taxon>Natribaculum</taxon>
    </lineage>
</organism>
<gene>
    <name evidence="7" type="ORF">ACFOZ7_08355</name>
</gene>
<dbReference type="GeneID" id="71852178"/>
<sequence>MGDDAEEESDTQEGRETPELDVSFEDVTGETELTESQEEPTDRFRGEDAESRPTTEVTCPRCGNDEAYWHLEQTRSADESETRFFECTECGYRWREYD</sequence>
<evidence type="ECO:0000256" key="4">
    <source>
        <dbReference type="PROSITE-ProRule" id="PRU00472"/>
    </source>
</evidence>
<dbReference type="NCBIfam" id="TIGR01384">
    <property type="entry name" value="TFS_arch"/>
    <property type="match status" value="1"/>
</dbReference>
<dbReference type="EMBL" id="JBHSDJ010000024">
    <property type="protein sequence ID" value="MFC4247009.1"/>
    <property type="molecule type" value="Genomic_DNA"/>
</dbReference>
<dbReference type="Pfam" id="PF01096">
    <property type="entry name" value="Zn_ribbon_TFIIS"/>
    <property type="match status" value="1"/>
</dbReference>
<name>A0ABD5NY19_9EURY</name>
<dbReference type="CDD" id="cd10511">
    <property type="entry name" value="Zn-ribbon_TFS"/>
    <property type="match status" value="1"/>
</dbReference>
<dbReference type="AlphaFoldDB" id="A0ABD5NY19"/>
<dbReference type="SUPFAM" id="SSF57783">
    <property type="entry name" value="Zinc beta-ribbon"/>
    <property type="match status" value="1"/>
</dbReference>
<dbReference type="InterPro" id="IPR001222">
    <property type="entry name" value="Znf_TFIIS"/>
</dbReference>
<feature type="region of interest" description="Disordered" evidence="5">
    <location>
        <begin position="1"/>
        <end position="59"/>
    </location>
</feature>
<keyword evidence="2 4" id="KW-0863">Zinc-finger</keyword>
<evidence type="ECO:0000313" key="8">
    <source>
        <dbReference type="Proteomes" id="UP001595821"/>
    </source>
</evidence>
<proteinExistence type="predicted"/>
<feature type="domain" description="TFIIS-type" evidence="6">
    <location>
        <begin position="55"/>
        <end position="95"/>
    </location>
</feature>
<dbReference type="InterPro" id="IPR012164">
    <property type="entry name" value="Rpa12/Rpb9/Rpc10/TFS"/>
</dbReference>
<evidence type="ECO:0000259" key="6">
    <source>
        <dbReference type="PROSITE" id="PS51133"/>
    </source>
</evidence>
<feature type="compositionally biased region" description="Acidic residues" evidence="5">
    <location>
        <begin position="1"/>
        <end position="11"/>
    </location>
</feature>
<dbReference type="PANTHER" id="PTHR11239">
    <property type="entry name" value="DNA-DIRECTED RNA POLYMERASE"/>
    <property type="match status" value="1"/>
</dbReference>
<dbReference type="SMART" id="SM00440">
    <property type="entry name" value="ZnF_C2C2"/>
    <property type="match status" value="1"/>
</dbReference>
<feature type="compositionally biased region" description="Basic and acidic residues" evidence="5">
    <location>
        <begin position="40"/>
        <end position="53"/>
    </location>
</feature>